<evidence type="ECO:0000313" key="1">
    <source>
        <dbReference type="EMBL" id="MDO1533928.1"/>
    </source>
</evidence>
<protein>
    <submittedName>
        <fullName evidence="1">Uncharacterized protein</fullName>
    </submittedName>
</protein>
<sequence>MTRLGDGVFKSPTAQDAEAYCRNFGAPTRFLDGAAARVQAGEVSYRCD</sequence>
<proteinExistence type="predicted"/>
<comment type="caution">
    <text evidence="1">The sequence shown here is derived from an EMBL/GenBank/DDBJ whole genome shotgun (WGS) entry which is preliminary data.</text>
</comment>
<organism evidence="1 2">
    <name type="scientific">Variovorax ginsengisoli</name>
    <dbReference type="NCBI Taxonomy" id="363844"/>
    <lineage>
        <taxon>Bacteria</taxon>
        <taxon>Pseudomonadati</taxon>
        <taxon>Pseudomonadota</taxon>
        <taxon>Betaproteobacteria</taxon>
        <taxon>Burkholderiales</taxon>
        <taxon>Comamonadaceae</taxon>
        <taxon>Variovorax</taxon>
    </lineage>
</organism>
<dbReference type="EMBL" id="JAUKVY010000011">
    <property type="protein sequence ID" value="MDO1533928.1"/>
    <property type="molecule type" value="Genomic_DNA"/>
</dbReference>
<name>A0ABT8S641_9BURK</name>
<evidence type="ECO:0000313" key="2">
    <source>
        <dbReference type="Proteomes" id="UP001169027"/>
    </source>
</evidence>
<gene>
    <name evidence="1" type="ORF">Q2T77_16705</name>
</gene>
<keyword evidence="2" id="KW-1185">Reference proteome</keyword>
<accession>A0ABT8S641</accession>
<dbReference type="RefSeq" id="WP_301810988.1">
    <property type="nucleotide sequence ID" value="NZ_JAUJZH010000011.1"/>
</dbReference>
<reference evidence="1" key="1">
    <citation type="submission" date="2023-06" db="EMBL/GenBank/DDBJ databases">
        <authorList>
            <person name="Jiang Y."/>
            <person name="Liu Q."/>
        </authorList>
    </citation>
    <scope>NUCLEOTIDE SEQUENCE</scope>
    <source>
        <strain evidence="1">CGMCC 1.12090</strain>
    </source>
</reference>
<dbReference type="Proteomes" id="UP001169027">
    <property type="component" value="Unassembled WGS sequence"/>
</dbReference>